<comment type="caution">
    <text evidence="1">The sequence shown here is derived from an EMBL/GenBank/DDBJ whole genome shotgun (WGS) entry which is preliminary data.</text>
</comment>
<organism evidence="1">
    <name type="scientific">marine sediment metagenome</name>
    <dbReference type="NCBI Taxonomy" id="412755"/>
    <lineage>
        <taxon>unclassified sequences</taxon>
        <taxon>metagenomes</taxon>
        <taxon>ecological metagenomes</taxon>
    </lineage>
</organism>
<dbReference type="AlphaFoldDB" id="A0A0F9M7I1"/>
<reference evidence="1" key="1">
    <citation type="journal article" date="2015" name="Nature">
        <title>Complex archaea that bridge the gap between prokaryotes and eukaryotes.</title>
        <authorList>
            <person name="Spang A."/>
            <person name="Saw J.H."/>
            <person name="Jorgensen S.L."/>
            <person name="Zaremba-Niedzwiedzka K."/>
            <person name="Martijn J."/>
            <person name="Lind A.E."/>
            <person name="van Eijk R."/>
            <person name="Schleper C."/>
            <person name="Guy L."/>
            <person name="Ettema T.J."/>
        </authorList>
    </citation>
    <scope>NUCLEOTIDE SEQUENCE</scope>
</reference>
<dbReference type="EMBL" id="LAZR01010770">
    <property type="protein sequence ID" value="KKM65177.1"/>
    <property type="molecule type" value="Genomic_DNA"/>
</dbReference>
<accession>A0A0F9M7I1</accession>
<proteinExistence type="predicted"/>
<name>A0A0F9M7I1_9ZZZZ</name>
<evidence type="ECO:0000313" key="1">
    <source>
        <dbReference type="EMBL" id="KKM65177.1"/>
    </source>
</evidence>
<gene>
    <name evidence="1" type="ORF">LCGC14_1493940</name>
</gene>
<protein>
    <submittedName>
        <fullName evidence="1">Uncharacterized protein</fullName>
    </submittedName>
</protein>
<sequence length="37" mass="4185">MVKLGRDQEIIEKYESGISANTIANEYKWDNIVGEGI</sequence>